<evidence type="ECO:0000256" key="1">
    <source>
        <dbReference type="SAM" id="MobiDB-lite"/>
    </source>
</evidence>
<dbReference type="AlphaFoldDB" id="A0A0F9ETH1"/>
<comment type="caution">
    <text evidence="2">The sequence shown here is derived from an EMBL/GenBank/DDBJ whole genome shotgun (WGS) entry which is preliminary data.</text>
</comment>
<protein>
    <submittedName>
        <fullName evidence="2">Uncharacterized protein</fullName>
    </submittedName>
</protein>
<reference evidence="2" key="1">
    <citation type="journal article" date="2015" name="Nature">
        <title>Complex archaea that bridge the gap between prokaryotes and eukaryotes.</title>
        <authorList>
            <person name="Spang A."/>
            <person name="Saw J.H."/>
            <person name="Jorgensen S.L."/>
            <person name="Zaremba-Niedzwiedzka K."/>
            <person name="Martijn J."/>
            <person name="Lind A.E."/>
            <person name="van Eijk R."/>
            <person name="Schleper C."/>
            <person name="Guy L."/>
            <person name="Ettema T.J."/>
        </authorList>
    </citation>
    <scope>NUCLEOTIDE SEQUENCE</scope>
</reference>
<accession>A0A0F9ETH1</accession>
<proteinExistence type="predicted"/>
<name>A0A0F9ETH1_9ZZZZ</name>
<dbReference type="EMBL" id="LAZR01033384">
    <property type="protein sequence ID" value="KKL48240.1"/>
    <property type="molecule type" value="Genomic_DNA"/>
</dbReference>
<feature type="region of interest" description="Disordered" evidence="1">
    <location>
        <begin position="188"/>
        <end position="209"/>
    </location>
</feature>
<organism evidence="2">
    <name type="scientific">marine sediment metagenome</name>
    <dbReference type="NCBI Taxonomy" id="412755"/>
    <lineage>
        <taxon>unclassified sequences</taxon>
        <taxon>metagenomes</taxon>
        <taxon>ecological metagenomes</taxon>
    </lineage>
</organism>
<sequence>MRLAFGVFGFAVLAVLVAAAEDKKPPPFAELDRRVRTQWGGWHGDGEALFQAFDDERKRLGSRFEKHLLDYLGDDLAKHASISTFLLFTHSRHGHKPMRYLSLAIDQEALALYRQRRDQDSRAARVNLGVNTAVLCESLGLRALALENKSAVERLIKTEPVLVGAWPPMTQERRRIYMSIPLRKLDVQRGKPATRAQQPKSRPASRPGN</sequence>
<evidence type="ECO:0000313" key="2">
    <source>
        <dbReference type="EMBL" id="KKL48240.1"/>
    </source>
</evidence>
<gene>
    <name evidence="2" type="ORF">LCGC14_2327500</name>
</gene>